<keyword evidence="7" id="KW-1185">Reference proteome</keyword>
<dbReference type="GO" id="GO:0016787">
    <property type="term" value="F:hydrolase activity"/>
    <property type="evidence" value="ECO:0007669"/>
    <property type="project" value="UniProtKB-UniRule"/>
</dbReference>
<reference evidence="6" key="1">
    <citation type="journal article" date="2014" name="Int. J. Syst. Evol. Microbiol.">
        <title>Complete genome sequence of Corynebacterium casei LMG S-19264T (=DSM 44701T), isolated from a smear-ripened cheese.</title>
        <authorList>
            <consortium name="US DOE Joint Genome Institute (JGI-PGF)"/>
            <person name="Walter F."/>
            <person name="Albersmeier A."/>
            <person name="Kalinowski J."/>
            <person name="Ruckert C."/>
        </authorList>
    </citation>
    <scope>NUCLEOTIDE SEQUENCE</scope>
    <source>
        <strain evidence="6">KCTC 12710</strain>
    </source>
</reference>
<evidence type="ECO:0000256" key="2">
    <source>
        <dbReference type="ARBA" id="ARBA00022963"/>
    </source>
</evidence>
<sequence>MLLITCFSNAQDKKPKVALVLSGGGAKGVAHIPVLQKLDSLGIVPDLVVGTSMGSVIGGLYAAGYSGDEIEALTMKVNWDDVLGGTISLRDVGVEEKSEFNRYLVNLDVIEGKPRVKPALLKDQNLRELLSSLLYPVYDVHDFDKLPIPFRSVTTDLVNGKEVVIKDGSLSLAIRASMSIPSVFEPVPYKGTLLVDGGVLNNFPTDVAKELGADIIIGSDVGGGMQPIDKLNEITTILFQTSMMTSNLKNPENQKRCNILIDHYSNLTYSTQDFVKSPEIYQQGLIASQEKLSDLVALAETLKAFPKKPHELPKIEDAFIFHEIEYRDVSPENMSLLKARMNIKPNTYYTSKELAQSIDRAMGTEIFNQITYGAVVQGDRIKLVLTCFEKAKNQINGALHYDTRQGVGLIANYTGRNILGYSSRLLIGMDIAEQPKFRIEYQQNIGETKKWWWRGQIYGQKSKQSYYVYGNIGEELKSSFLKSNIQFNRDFNPLLQYFGVDINYEHNKTKPKLDPSVNNNIYDLRRYTSDNLEIGVHYAHNGMEKVFFPEKGTRFKGRIARSVIHHINVQYDEAINDNEAGSTNGFTKVSFEFEKRLPFKNMFSFIINAATGLTFIDKELSSKISFVENGKGAQYTLGGNLPVNRRDSYAFSGLGDSELIVTQFIKTHLGLQINAARNIYITPYTSLASVGFDKIDSFFNGMGNTDSKWIDTVDTSFLFSAGSTFSYHSILGPVNFDIAYVNHVSTIPLFFSVGLNLNIPN</sequence>
<feature type="short sequence motif" description="DGA/G" evidence="4">
    <location>
        <begin position="196"/>
        <end position="198"/>
    </location>
</feature>
<reference evidence="6" key="2">
    <citation type="submission" date="2020-09" db="EMBL/GenBank/DDBJ databases">
        <authorList>
            <person name="Sun Q."/>
            <person name="Kim S."/>
        </authorList>
    </citation>
    <scope>NUCLEOTIDE SEQUENCE</scope>
    <source>
        <strain evidence="6">KCTC 12710</strain>
    </source>
</reference>
<feature type="active site" description="Nucleophile" evidence="4">
    <location>
        <position position="52"/>
    </location>
</feature>
<dbReference type="CDD" id="cd07205">
    <property type="entry name" value="Pat_PNPLA6_PNPLA7_NTE1_like"/>
    <property type="match status" value="1"/>
</dbReference>
<evidence type="ECO:0000313" key="7">
    <source>
        <dbReference type="Proteomes" id="UP000636004"/>
    </source>
</evidence>
<feature type="active site" description="Proton acceptor" evidence="4">
    <location>
        <position position="196"/>
    </location>
</feature>
<protein>
    <submittedName>
        <fullName evidence="6">Patatin</fullName>
    </submittedName>
</protein>
<evidence type="ECO:0000256" key="4">
    <source>
        <dbReference type="PROSITE-ProRule" id="PRU01161"/>
    </source>
</evidence>
<dbReference type="InterPro" id="IPR050301">
    <property type="entry name" value="NTE"/>
</dbReference>
<dbReference type="GO" id="GO:0016042">
    <property type="term" value="P:lipid catabolic process"/>
    <property type="evidence" value="ECO:0007669"/>
    <property type="project" value="UniProtKB-UniRule"/>
</dbReference>
<organism evidence="6 7">
    <name type="scientific">Algibacter mikhailovii</name>
    <dbReference type="NCBI Taxonomy" id="425498"/>
    <lineage>
        <taxon>Bacteria</taxon>
        <taxon>Pseudomonadati</taxon>
        <taxon>Bacteroidota</taxon>
        <taxon>Flavobacteriia</taxon>
        <taxon>Flavobacteriales</taxon>
        <taxon>Flavobacteriaceae</taxon>
        <taxon>Algibacter</taxon>
    </lineage>
</organism>
<feature type="domain" description="PNPLA" evidence="5">
    <location>
        <begin position="19"/>
        <end position="209"/>
    </location>
</feature>
<comment type="caution">
    <text evidence="6">The sequence shown here is derived from an EMBL/GenBank/DDBJ whole genome shotgun (WGS) entry which is preliminary data.</text>
</comment>
<evidence type="ECO:0000256" key="3">
    <source>
        <dbReference type="ARBA" id="ARBA00023098"/>
    </source>
</evidence>
<dbReference type="SUPFAM" id="SSF52151">
    <property type="entry name" value="FabD/lysophospholipase-like"/>
    <property type="match status" value="1"/>
</dbReference>
<keyword evidence="2 4" id="KW-0442">Lipid degradation</keyword>
<evidence type="ECO:0000256" key="1">
    <source>
        <dbReference type="ARBA" id="ARBA00022801"/>
    </source>
</evidence>
<dbReference type="InterPro" id="IPR016035">
    <property type="entry name" value="Acyl_Trfase/lysoPLipase"/>
</dbReference>
<evidence type="ECO:0000313" key="6">
    <source>
        <dbReference type="EMBL" id="GGZ90478.1"/>
    </source>
</evidence>
<dbReference type="Gene3D" id="3.40.1090.10">
    <property type="entry name" value="Cytosolic phospholipase A2 catalytic domain"/>
    <property type="match status" value="2"/>
</dbReference>
<gene>
    <name evidence="6" type="ORF">GCM10007028_30990</name>
</gene>
<feature type="short sequence motif" description="GXGXXG" evidence="4">
    <location>
        <begin position="23"/>
        <end position="28"/>
    </location>
</feature>
<dbReference type="Gene3D" id="2.40.160.50">
    <property type="entry name" value="membrane protein fhac: a member of the omp85/tpsb transporter family"/>
    <property type="match status" value="1"/>
</dbReference>
<evidence type="ECO:0000259" key="5">
    <source>
        <dbReference type="PROSITE" id="PS51635"/>
    </source>
</evidence>
<dbReference type="Proteomes" id="UP000636004">
    <property type="component" value="Unassembled WGS sequence"/>
</dbReference>
<dbReference type="EMBL" id="BMWZ01000008">
    <property type="protein sequence ID" value="GGZ90478.1"/>
    <property type="molecule type" value="Genomic_DNA"/>
</dbReference>
<dbReference type="InterPro" id="IPR002641">
    <property type="entry name" value="PNPLA_dom"/>
</dbReference>
<proteinExistence type="predicted"/>
<dbReference type="PROSITE" id="PS51635">
    <property type="entry name" value="PNPLA"/>
    <property type="match status" value="1"/>
</dbReference>
<keyword evidence="3 4" id="KW-0443">Lipid metabolism</keyword>
<dbReference type="PANTHER" id="PTHR14226:SF76">
    <property type="entry name" value="NTE FAMILY PROTEIN RSSA"/>
    <property type="match status" value="1"/>
</dbReference>
<name>A0A918R817_9FLAO</name>
<feature type="short sequence motif" description="GXSXG" evidence="4">
    <location>
        <begin position="50"/>
        <end position="54"/>
    </location>
</feature>
<dbReference type="AlphaFoldDB" id="A0A918R817"/>
<accession>A0A918R817</accession>
<keyword evidence="1 4" id="KW-0378">Hydrolase</keyword>
<dbReference type="Pfam" id="PF01734">
    <property type="entry name" value="Patatin"/>
    <property type="match status" value="1"/>
</dbReference>
<dbReference type="PANTHER" id="PTHR14226">
    <property type="entry name" value="NEUROPATHY TARGET ESTERASE/SWISS CHEESE D.MELANOGASTER"/>
    <property type="match status" value="1"/>
</dbReference>